<feature type="domain" description="B30.2/SPRY" evidence="18">
    <location>
        <begin position="1686"/>
        <end position="1882"/>
    </location>
</feature>
<dbReference type="GO" id="GO:0005219">
    <property type="term" value="F:ryanodine-sensitive calcium-release channel activity"/>
    <property type="evidence" value="ECO:0007669"/>
    <property type="project" value="InterPro"/>
</dbReference>
<dbReference type="PROSITE" id="PS50222">
    <property type="entry name" value="EF_HAND_2"/>
    <property type="match status" value="1"/>
</dbReference>
<dbReference type="CDD" id="cd23278">
    <property type="entry name" value="beta-trefoil_MIR_RyR"/>
    <property type="match status" value="1"/>
</dbReference>
<dbReference type="GO" id="GO:0034704">
    <property type="term" value="C:calcium channel complex"/>
    <property type="evidence" value="ECO:0007669"/>
    <property type="project" value="TreeGrafter"/>
</dbReference>
<dbReference type="InterPro" id="IPR000699">
    <property type="entry name" value="RIH_dom"/>
</dbReference>
<evidence type="ECO:0000256" key="8">
    <source>
        <dbReference type="ARBA" id="ARBA00022837"/>
    </source>
</evidence>
<evidence type="ECO:0000256" key="13">
    <source>
        <dbReference type="ARBA" id="ARBA00023286"/>
    </source>
</evidence>
<dbReference type="PROSITE" id="PS00018">
    <property type="entry name" value="EF_HAND_1"/>
    <property type="match status" value="1"/>
</dbReference>
<comment type="catalytic activity">
    <reaction evidence="15">
        <text>Ca(2+)(in) = Ca(2+)(out)</text>
        <dbReference type="Rhea" id="RHEA:29671"/>
        <dbReference type="ChEBI" id="CHEBI:29108"/>
    </reaction>
</comment>
<dbReference type="InterPro" id="IPR018247">
    <property type="entry name" value="EF_Hand_1_Ca_BS"/>
</dbReference>
<feature type="region of interest" description="Disordered" evidence="16">
    <location>
        <begin position="3897"/>
        <end position="3919"/>
    </location>
</feature>
<dbReference type="SUPFAM" id="SSF47473">
    <property type="entry name" value="EF-hand"/>
    <property type="match status" value="1"/>
</dbReference>
<dbReference type="CDD" id="cd00051">
    <property type="entry name" value="EFh"/>
    <property type="match status" value="1"/>
</dbReference>
<feature type="transmembrane region" description="Helical" evidence="17">
    <location>
        <begin position="5809"/>
        <end position="5827"/>
    </location>
</feature>
<name>A0A915EYX6_9CEST</name>
<dbReference type="PROSITE" id="PS50919">
    <property type="entry name" value="MIR"/>
    <property type="match status" value="2"/>
</dbReference>
<feature type="compositionally biased region" description="Acidic residues" evidence="16">
    <location>
        <begin position="5034"/>
        <end position="5043"/>
    </location>
</feature>
<dbReference type="Pfam" id="PF02026">
    <property type="entry name" value="RyR"/>
    <property type="match status" value="3"/>
</dbReference>
<dbReference type="InterPro" id="IPR009460">
    <property type="entry name" value="Ryanrecept_TM4-6"/>
</dbReference>
<feature type="compositionally biased region" description="Polar residues" evidence="16">
    <location>
        <begin position="5734"/>
        <end position="5773"/>
    </location>
</feature>
<dbReference type="InterPro" id="IPR014821">
    <property type="entry name" value="Ins145_P3_rcpt"/>
</dbReference>
<evidence type="ECO:0000256" key="15">
    <source>
        <dbReference type="ARBA" id="ARBA00036634"/>
    </source>
</evidence>
<evidence type="ECO:0000256" key="7">
    <source>
        <dbReference type="ARBA" id="ARBA00022737"/>
    </source>
</evidence>
<feature type="region of interest" description="Disordered" evidence="16">
    <location>
        <begin position="5018"/>
        <end position="5053"/>
    </location>
</feature>
<keyword evidence="9" id="KW-0703">Sarcoplasmic reticulum</keyword>
<feature type="region of interest" description="Disordered" evidence="16">
    <location>
        <begin position="4861"/>
        <end position="4906"/>
    </location>
</feature>
<dbReference type="Pfam" id="PF02188">
    <property type="entry name" value="GoLoco"/>
    <property type="match status" value="1"/>
</dbReference>
<evidence type="ECO:0000256" key="6">
    <source>
        <dbReference type="ARBA" id="ARBA00022692"/>
    </source>
</evidence>
<feature type="compositionally biased region" description="Gly residues" evidence="16">
    <location>
        <begin position="3371"/>
        <end position="3382"/>
    </location>
</feature>
<dbReference type="SMART" id="SM00028">
    <property type="entry name" value="TPR"/>
    <property type="match status" value="4"/>
</dbReference>
<evidence type="ECO:0000259" key="19">
    <source>
        <dbReference type="PROSITE" id="PS50222"/>
    </source>
</evidence>
<dbReference type="Gene3D" id="1.25.10.30">
    <property type="entry name" value="IP3 receptor type 1 binding core, RIH domain"/>
    <property type="match status" value="1"/>
</dbReference>
<feature type="transmembrane region" description="Helical" evidence="17">
    <location>
        <begin position="6173"/>
        <end position="6194"/>
    </location>
</feature>
<dbReference type="SMART" id="SM00449">
    <property type="entry name" value="SPRY"/>
    <property type="match status" value="2"/>
</dbReference>
<comment type="similarity">
    <text evidence="2">Belongs to the GPSM family.</text>
</comment>
<keyword evidence="14" id="KW-0407">Ion channel</keyword>
<keyword evidence="11" id="KW-0406">Ion transport</keyword>
<dbReference type="InterPro" id="IPR036300">
    <property type="entry name" value="MIR_dom_sf"/>
</dbReference>
<dbReference type="SUPFAM" id="SSF48452">
    <property type="entry name" value="TPR-like"/>
    <property type="match status" value="1"/>
</dbReference>
<feature type="region of interest" description="Disordered" evidence="16">
    <location>
        <begin position="2068"/>
        <end position="2099"/>
    </location>
</feature>
<comment type="subcellular location">
    <subcellularLocation>
        <location evidence="1">Sarcoplasmic reticulum membrane</location>
        <topology evidence="1">Multi-pass membrane protein</topology>
    </subcellularLocation>
</comment>
<feature type="transmembrane region" description="Helical" evidence="17">
    <location>
        <begin position="5890"/>
        <end position="5912"/>
    </location>
</feature>
<dbReference type="Pfam" id="PF02815">
    <property type="entry name" value="MIR"/>
    <property type="match status" value="1"/>
</dbReference>
<dbReference type="GO" id="GO:0005790">
    <property type="term" value="C:smooth endoplasmic reticulum"/>
    <property type="evidence" value="ECO:0007669"/>
    <property type="project" value="TreeGrafter"/>
</dbReference>
<feature type="compositionally biased region" description="Gly residues" evidence="16">
    <location>
        <begin position="3778"/>
        <end position="3787"/>
    </location>
</feature>
<dbReference type="FunFam" id="1.10.287.70:FF:000017">
    <property type="entry name" value="ryanodine receptor isoform X2"/>
    <property type="match status" value="1"/>
</dbReference>
<dbReference type="InterPro" id="IPR003877">
    <property type="entry name" value="SPRY_dom"/>
</dbReference>
<dbReference type="InterPro" id="IPR013662">
    <property type="entry name" value="RIH_assoc-dom"/>
</dbReference>
<dbReference type="Gene3D" id="2.60.120.920">
    <property type="match status" value="2"/>
</dbReference>
<feature type="compositionally biased region" description="Low complexity" evidence="16">
    <location>
        <begin position="4880"/>
        <end position="4895"/>
    </location>
</feature>
<evidence type="ECO:0000256" key="4">
    <source>
        <dbReference type="ARBA" id="ARBA00022568"/>
    </source>
</evidence>
<feature type="domain" description="EF-hand" evidence="19">
    <location>
        <begin position="5355"/>
        <end position="5390"/>
    </location>
</feature>
<feature type="region of interest" description="Disordered" evidence="16">
    <location>
        <begin position="3778"/>
        <end position="3798"/>
    </location>
</feature>
<dbReference type="SUPFAM" id="SSF100909">
    <property type="entry name" value="IP3 receptor type 1 binding core, domain 2"/>
    <property type="match status" value="1"/>
</dbReference>
<dbReference type="InterPro" id="IPR011990">
    <property type="entry name" value="TPR-like_helical_dom_sf"/>
</dbReference>
<dbReference type="GO" id="GO:0030695">
    <property type="term" value="F:GTPase regulator activity"/>
    <property type="evidence" value="ECO:0007669"/>
    <property type="project" value="InterPro"/>
</dbReference>
<dbReference type="InterPro" id="IPR048581">
    <property type="entry name" value="RYDR_Jsol"/>
</dbReference>
<feature type="region of interest" description="Disordered" evidence="16">
    <location>
        <begin position="349"/>
        <end position="387"/>
    </location>
</feature>
<dbReference type="Pfam" id="PF01365">
    <property type="entry name" value="RYDR_ITPR"/>
    <property type="match status" value="2"/>
</dbReference>
<keyword evidence="4" id="KW-0109">Calcium transport</keyword>
<evidence type="ECO:0000256" key="10">
    <source>
        <dbReference type="ARBA" id="ARBA00022989"/>
    </source>
</evidence>
<dbReference type="GO" id="GO:0014808">
    <property type="term" value="P:release of sequestered calcium ion into cytosol by sarcoplasmic reticulum"/>
    <property type="evidence" value="ECO:0007669"/>
    <property type="project" value="TreeGrafter"/>
</dbReference>
<evidence type="ECO:0000256" key="5">
    <source>
        <dbReference type="ARBA" id="ARBA00022673"/>
    </source>
</evidence>
<sequence length="6373" mass="701437">FPVSYVKVNFFCLIPFRENLSLVCKLGDRPAEGRAYGNLGNTHYLLGNFRESVDFHKKRLQIAKEFGDLRAQRRAYSNLGNAYIFLTDFTSAARSYKHALGVARQLGDEALQAQACFSLGHSCTLLRDYSAAVVYYLRHLHVAWEAGDRVGQGRCHWSLANVYAALGDYRRALRSSMRHQKISKELNDEIGLLAADLMIAELHQILGHSQPDPRLEETPPSSPSAVTTTSPHLQAAAEARALEQVLLFDADSCGQGHVLTVSPSTAVTIATTNPYVESPSPTVVEVAKEEVEELSEKELVTELSLATNAALAVRRRHESGSGSGAGGGEGEGEFLSLSEEEEKDFVVVVSPTETESSGEHHRSGGDSVSEAPHQATNQSNHGADQSDSSELLFDLLFKSQALRMNDQRCDLNALAGSNVINNNNSSSGGGNIGSDGNSMLAASGDSLNAENDSFLDLLINLQGARMNDQRADFPGLIRTNSVSNPPHTGPASNAATTTITAPQRNTSSAAVVGTTPLTTNGGGSDGGSVTLAARMRSASDGLAEAEQAPSAADELAPGDDFFDMIFRLQQKTRINDQRSVLPPTLQTHNHHHTNYRDRHQDSNSGNNNNNNEGATATGCHDGGGATAPHRLLRVLSVPGGKRRRRGGRGTGSGSSSSKAEVIRHLDYRVRGDNDPGRGDLQPTITSVSVPPANMPPCIFILEQALSARALQEMLSSRNELSDSHTSGHRTLLYGHAIRLKHRNSSMYLACLGTSSTEDKLAFDVGLERQANTEACWWTIHPASKQRSVGEKVRIGDDLILVSVSSERYLHVYGDSFSSSGVIASFQQTLWTVIPVSSGAVRQKSLHMAFGGDVVRLFHGDECLTIQAAGDTEEGQIISNEAASSSDYHQSVMYQLGSVSGHASSLWQIEHTKIKWCAGFFSWEDAVRLRHVTTGRYLGITHSGAGGNPSAPGQIDVVLLSPSESDDAATVFYIKQTKDDKKKVEIDREHEGMGEPDVCLGETLIYLQHAALGWWLSYECYETKKRGVGKVEEKKAVLLAEGHMDDVFSLVRAQEEESLSAAAIRRSTAVFSAFNRSLDALASSDGLGGGGGGAAGAASPATGLGDVPLNLDEVNQCLEDLIEFFAQPETHEEHEARQSKLAALANRQDLFQEEGMISLVLETIDKFTGTFRSRRDFALAVGEERGSRFSDLGNYLYLLLAALIRGNRENCAQFAAPARLDWLFNRLELQQSFAEGVLDALHCVLTDSDEALNVITAQHIHTLIGLLDKQGRDPRVLEVLYSICIGRQGGAVRLNQDLIYESLLPERDLLLQTKLVAQSGSMRPNIFVGIKPGGSMYTKWYFEVFIDALENVTHQPPGIRIGWGNTDGYTPHPVGGPGWGGISLGDDFYSFAFDGQNLWTGGKAKQALFPPGTGGKGLNRRTGASPFAVSTTSSNGSANLKRGDVIGCLLDLTGPVIQFNLNGNLVKGYFQDFNTTGLFFPCVSMTARASARFVLGGTHGKLKHGPPAGYAPIIDALQPSQRLRLEPVFSFGRLDKSIFSGPLASPLPSQDVFVPVPISTDKIHLPNVVERIRDKLAENLHELWSMRKIEQGWAFGERRDEGRRRHPCLCAFDKLQQQERQYNVTMALENLKTIFALRYNIGYESLPEGTRMKTIKLGASPSSMSWRRTRTIFGRRIAFIRGGLMDLLSPHLVPYSEVNANIKKMNRESATDAVKTLLAYGYVIEPVSGESEQTRENPLDVLEEATMNYRAASSKAVTRGKWYYEVELLTYGMVRVGWATKNAPAATTTGMSGSSYSFAPEQARKYHRDGRPYGKRCEPGDVIGCMLNLNERSITFSLNGEIMMDPMGQEIAFKDIKVNHGFVPAFTLGSGQQVRINFGNVVQTLKYFTICGLQEGYSPFAVNMSHPVPMWYSKVDASLFRDLKPNHSRLETKVSGAYPPVINILAKSPSPTGLHQMEYLRLSLGIQCKSHFTTRSLADRRAKLDHLRKQLEPEDYHHHGIGMGGPANIDLMTQEIGAAGLEVRDRRGKRARLANVFRKTRPRDVSPDVTSGYSAGAGGVSLVSGSASTSGIVGGKKGDPATASQTSAGAHEGSPGPAGEEFELLLPEQSALDNAIADFMDEFAYTVLIPPGQNPCLVNVGWVGSCFKISKPASISGGNPFPVDPDFNVTQLATTPAPIAKSTVEGDTTSVASESIASEKTSTLGSTTETDKLLNFAEVRQVAVCLLHDDLTLKSAVAERSSFLVNVGDLIQKISTPEDIGKRVSQGLAVTCWVDTASGTLGFRLNDRDTLIRFQVEPSTHLFAAVFVRPTARDCVQFELGRRSRYHLPLTAGMLRPPRRANMPMPHRLNVQAIERVHWAPVPVEQSKIQSMKMSDQRGWSMLLENSAPRLVIQLPEANRCFSILELEEMPDLLKFHAKTLALYCALCCHGNHNVAQKLTSHVDQYQFLYVIQSKYVHGSLRSEFVKLLLSMHLESPMKLKQVTGREFIVPLEKDDLEVTKSPAHVLKIVYDWDPDHIPAVKEHRSIRPKLITDPYLLIPGADGTGAGNFTIPTGGGEAQPETVLNAAMAAAGPGGLLKLSDCPPFPLDLLKRQTLDALIDMANTGGHVRDPFGGNFEHALLPLLLILNHLLVMGSLDAADLATVLGLLSPKLFPNTPSWRVTPITGSLLELPLPESVKMEVCHLFHHLCDLQLRHRIESIVNFANTAVSEIQNDQLQRYLAIKVANLPSAVAAPRTREFRCPPNVQIRNLLHMPGPGGPSGLLEDASCASASSDNEAITVLDLSDSSDDLTLDGYSRNPCAEEIKELMRLFHHRLMNHLGVVKPGIEDTWDYEGAIKFLQEAAAAGLQQLTPTSNTVNVTTPNATATSLTTSASTDSARLTTTSTTNTSLASSSSEQLQSELTELLNIPTLLLPEGVGDPESGASGPPSAVKAIWKLVSGSSDTSTANVDGGSGASRQLALGGPEESKQHGRKLHQLILETVSDWASSSIIEDVELIRQMFYLLYRQYGALDEASGSSKNTITKENVIFENTLSFLCLQQLRLGLTRTYAIGNRSKEDVSRLLRSLGRIRCLLGVQVGANEEILLKNCLWDIMNNNVFFQHPDLIRVLAVHETVMQLMVHTLSKASLDSPSVAATAGAAAASTASELQHQGSLSPQLNAADAIPLRRRQGSGGGAELPVLVEEGEEATLSGSNLGRNVSVGPTEMVVQCCRFLCYFCRTSWQNQKAMFDHLSYMLENSSMLLARPSLRGICPLDVAYSSLMDNNELALALREKQLEKVAVYLSRCGVQSNAELLTKGYPDIGWDPVEGERFLDFLRFTVWVNGESVEENANLVVRLLIRRPECLGPALRGGTKSVSSRRQRLNSQSIGQSGVVGSGGGGGEGMDQLAPPGSPDASGGGGGAGGGPGGGVNSAGSTTGGVDDAHSTTASNANAASSSTGGGLLKGIKEGIVMSAQIKLVKMAMDAEAQGLNPEDEDMGWRTVLMDYEDCNLFAPLPYNFSSLPPEEDEDYVDLGAAILTFYAVLVDLLGRCAPELDASKSESVRGRAILQSLVSMQDLEGVLSLRFILPPPKLEMQMNAEGLEQWVDRSPMPPGLLPEHKAAVVLFMERVYGLTDSDTFVRLLENAFLPDMRAVTLLDSAQRGVTASDMTLALNRYICGSVLPLLTRYAHFLAVNEVTAGLLESTLHTAYRLATCRSITNNQRDVVSDFLVALVEHIQPFSMTSLIRKIAKNMRTVGRESVVSLRVLTTFYQRFGAYYSSEGWTAEYSSGGGDTKVGVGVGSGEGSNGGASKPSGTQRVSVAGSGAMRDLSDTSFVRSTAVGTTATATEEEKNLTAELFSLIFNNLSCRRYDAELYVYALPCLTAIGCALPPDYCSSHWDAQSRIGEDDTMGLDVSVHPGGPDSAADLRGSNQQHESFRPTPLVTSSIKLPAALSILVDQFAKHCHDTWAQELVDQGYVYGLTLDEARRTHPNIRSYHSLSQRDQMRYIQPVTETLRAMLALGWTIDPSGVCHEDDGTGLGHRRRQFIHSQTESPQGYIPAPKDLHGVNVTRELIDLAERLADNAHQIWAKQKMEELEEIGGGVHQLLVPYDILTDRERKRYRRLTHELIRYLQYWGYRLSYKPTKQQVDTTKTGTAATTNAMPNAIKQFAGERGEGHPSSRFAYGLLSKLLDYVEGAMSTVREDKPSRMFSRHQNLTQTSEDMKLLVKVVLPLLERYFYTRKSYFIDPYSGASIEEKKMATMLFTKLFTLLRLKTRCFGADVNVTVSCLKCLIECLDIKAIVKISYAEDFVRVRLMPFFTFCADDLDLIIRNLNSGRYSHIKGTIRRGACSIDYLHMILLPTLKTMFEHISKTGVGEDLLLGHLQVTCSRILNALYVLGTTSQKHANRPELMEELNRHRPMLGECLAALTTCFPVAFLEPELSAHNPRSIAYNTEEADYSFEARDLIQKIGKTLPSLHNIIDDIVHLAEAGSSGTQEPHLIEVTLPMLCSYLPLIQNNIDNSNAPWMTRIATRTQPIVGNATVDMLGKYFLPVSERLLDQAFAVQSWERRLGNETDKEGDLTAACELLVRNMFALYPLLITFVDRYRTEWLKQPTMEADRLFNAVANLFLIWNGSPNFKREEETFVGIHELDTLALIMPTAERSMLSADVAPRSLAHHHTKSGKGPKKGFTSLMVASIKRLLPIGLCVLGGRQQELVQRAKRMFLKVSLLYPEHEVEIDIIEYLRYALDKDDDAETRTYRWQKLLYRKIDRIIAVTGCHDALGIPTKEEVINRIMTLAKVMHALYLVSHVVPTILNRGSWKKLVSTQRKRAVMACFRMQPFYALPRHRAINHFLMAYHDGWLSYEQSLGVQLIEEIAGASPEGAGSANTSAATPIAGMAPSGHSGDVGSGSVDPGLPNSGGGVSGDNENMSIIAKSIIESSMYSDLSDEDSISISGGGGSDGGGGATASSSAPLTNEQVEDSIAPTEGAAHSVFATDYCATPDPLRQLLTALCRTAMDQTPDDPLYLAFARIMAKSCSGKDEDDESGGGGGDEGSTEEGEEEGPTSQEQEEQKQRLLFEQNRLSDRGAAEMVLLELAASKGEATPVAMASVELGIAILLEGNVSVQNRMLAYLVEKRLTGFFTSLAGLMQNCSVLDLDTFERCRKAEGLAVGLSDMEGITNLYDADFTCKIFRLLQLMCEGHNSAFQDYLRTQSSNTTSVNLIISTVDYLLRLQESIMDFYWHFSNKPVIDESGRTNFIKAIKIGKQLFRTLTEYIQGPCQGNQHALANSRLWDAISGFFYLFAHMQDKLSKDPEQLDLLHEFLNLQTEMMIMLLSMLEGNVVNGSIGRQMVDTLAESSANVELTLTFFDIFLRMKEITNSDAFLAFDVNKDGWISHREFRTALEQQKSLNEEEITYIMGCVDANLDGKIDFQEFTERFYNPARDIGFNVALLLTNLSEHIPGDIRLERLLQKAKGMLEMFDPLLGRIEITNKEGRIERVYFQVRQENIDQWEKPQIKESKRTFLHSVVGESGDKEKLECFVNFAEDTIFEMQHAQGISGDDENLQISRVVAVRNLLEATRLSSVFAFLGTLISFLSPHHLWKCWCGLRQMSFVDVIADILGLIIGLMIGAVRLVKGVLTIVGRFMIALTSDPTEKASPQLPPTTQSMNSATPPSVKRSQTATLFNAMRTSGSKMEVTLTEEEAKPPDLGTTNEEEQKPTDLASILQEKECWLLSEEEQLLLERVDSSKVEAFTGNTPKTSTTLSSSHSNAGGQKDTTSVGKKAQSIRSSPQTVDREGVEEPVVVEQKPIPTSTFLISIFARNFYRFKLNALILAFIINLLLLFYKIEKRGVGVEGTGEESAFGATFVTTITDTVSNIADSLQDTETDVGPGEEEEWITLAESAAYLGPLLKILAIAHSILSLSMLVAYYFLKVPLVIFKREKEISRMLEFEGIWIAEQPSDEKLRAQWDKLVLSTPSFPHMYWDKFVKKKVLKKYGEQYDKQQIRRLLGMKTVSNNGGSSGITSGGRPEEASDSWFHPTWLQEMDLQYLLWKWGVIFTDNSFLYLVVYFIVSLLGNANYFFFSCHLLDVAISFKTLATIVQSVTHNGKQLVLTVMLTSIVIYLYTVIAFNFFRKFYTKEEDGEKEYKCNDMLTCFVFHLHTGLRAGGGIGDEIEPPDGDAHEALRIIFDMSFFFFVIIILLAIIQGLIIDAFGDLRDQLEQVREDLESKCFICGIGKEYFDATPHGFDRHVEREHNFANYMYFLMHIINKPDTEFTGQETYVWELYQQRCLDFFPIGNCFRKQYEEELQIFRCRLSKQFVSFSPSFGKMVSKFDIMKRTTYFSRGFYNSSLKGRSHQAVANHHLKPCKLVLKIQHFVNKDLIEESKRLQYRK</sequence>
<feature type="compositionally biased region" description="Gly residues" evidence="16">
    <location>
        <begin position="3395"/>
        <end position="3410"/>
    </location>
</feature>
<dbReference type="Pfam" id="PF08709">
    <property type="entry name" value="Ins145_P3_rec"/>
    <property type="match status" value="1"/>
</dbReference>
<keyword evidence="8" id="KW-0106">Calcium</keyword>
<dbReference type="PRINTS" id="PR00795">
    <property type="entry name" value="RYANODINER"/>
</dbReference>
<feature type="domain" description="MIR" evidence="20">
    <location>
        <begin position="917"/>
        <end position="976"/>
    </location>
</feature>
<feature type="compositionally biased region" description="Polar residues" evidence="16">
    <location>
        <begin position="5643"/>
        <end position="5658"/>
    </location>
</feature>
<dbReference type="PANTHER" id="PTHR46399:SF8">
    <property type="entry name" value="B30.2_SPRY DOMAIN-CONTAINING PROTEIN"/>
    <property type="match status" value="1"/>
</dbReference>
<protein>
    <submittedName>
        <fullName evidence="22">Ryanodine receptor 44F</fullName>
    </submittedName>
</protein>
<dbReference type="Pfam" id="PF00622">
    <property type="entry name" value="SPRY"/>
    <property type="match status" value="3"/>
</dbReference>
<dbReference type="InterPro" id="IPR013333">
    <property type="entry name" value="Ryan_recept"/>
</dbReference>
<feature type="compositionally biased region" description="Polar residues" evidence="16">
    <location>
        <begin position="2184"/>
        <end position="2202"/>
    </location>
</feature>
<dbReference type="InterPro" id="IPR011992">
    <property type="entry name" value="EF-hand-dom_pair"/>
</dbReference>
<feature type="transmembrane region" description="Helical" evidence="17">
    <location>
        <begin position="6090"/>
        <end position="6113"/>
    </location>
</feature>
<keyword evidence="7" id="KW-0677">Repeat</keyword>
<dbReference type="SUPFAM" id="SSF49899">
    <property type="entry name" value="Concanavalin A-like lectins/glucanases"/>
    <property type="match status" value="2"/>
</dbReference>
<dbReference type="Pfam" id="PF08454">
    <property type="entry name" value="RIH_assoc"/>
    <property type="match status" value="1"/>
</dbReference>
<dbReference type="Gene3D" id="1.10.490.160">
    <property type="match status" value="2"/>
</dbReference>
<feature type="region of interest" description="Disordered" evidence="16">
    <location>
        <begin position="2182"/>
        <end position="2202"/>
    </location>
</feature>
<dbReference type="InterPro" id="IPR035910">
    <property type="entry name" value="RyR/IP3R_RIH_dom_sf"/>
</dbReference>
<evidence type="ECO:0000256" key="14">
    <source>
        <dbReference type="ARBA" id="ARBA00023303"/>
    </source>
</evidence>
<dbReference type="PROSITE" id="PS50188">
    <property type="entry name" value="B302_SPRY"/>
    <property type="match status" value="1"/>
</dbReference>
<evidence type="ECO:0000313" key="22">
    <source>
        <dbReference type="WBParaSite" id="maker-E.canG7_contigs_5531-snap-gene-0.52-mRNA-1"/>
    </source>
</evidence>
<feature type="compositionally biased region" description="Low complexity" evidence="16">
    <location>
        <begin position="3424"/>
        <end position="3436"/>
    </location>
</feature>
<feature type="region of interest" description="Disordered" evidence="16">
    <location>
        <begin position="316"/>
        <end position="335"/>
    </location>
</feature>
<proteinExistence type="inferred from homology"/>
<feature type="transmembrane region" description="Helical" evidence="17">
    <location>
        <begin position="5596"/>
        <end position="5615"/>
    </location>
</feature>
<feature type="region of interest" description="Disordered" evidence="16">
    <location>
        <begin position="2868"/>
        <end position="2896"/>
    </location>
</feature>
<keyword evidence="5" id="KW-0107">Calcium channel</keyword>
<dbReference type="GO" id="GO:0033017">
    <property type="term" value="C:sarcoplasmic reticulum membrane"/>
    <property type="evidence" value="ECO:0007669"/>
    <property type="project" value="UniProtKB-SubCell"/>
</dbReference>
<feature type="compositionally biased region" description="Low complexity" evidence="16">
    <location>
        <begin position="602"/>
        <end position="611"/>
    </location>
</feature>
<evidence type="ECO:0000256" key="11">
    <source>
        <dbReference type="ARBA" id="ARBA00023065"/>
    </source>
</evidence>
<dbReference type="InterPro" id="IPR005821">
    <property type="entry name" value="Ion_trans_dom"/>
</dbReference>
<dbReference type="Pfam" id="PF06459">
    <property type="entry name" value="RR_TM4-6"/>
    <property type="match status" value="1"/>
</dbReference>
<keyword evidence="3" id="KW-0813">Transport</keyword>
<dbReference type="GO" id="GO:0005509">
    <property type="term" value="F:calcium ion binding"/>
    <property type="evidence" value="ECO:0007669"/>
    <property type="project" value="InterPro"/>
</dbReference>
<feature type="domain" description="MIR" evidence="20">
    <location>
        <begin position="728"/>
        <end position="782"/>
    </location>
</feature>
<keyword evidence="6 17" id="KW-0812">Transmembrane</keyword>
<evidence type="ECO:0000256" key="1">
    <source>
        <dbReference type="ARBA" id="ARBA00004326"/>
    </source>
</evidence>
<feature type="region of interest" description="Disordered" evidence="16">
    <location>
        <begin position="4928"/>
        <end position="4959"/>
    </location>
</feature>
<dbReference type="Pfam" id="PF13424">
    <property type="entry name" value="TPR_12"/>
    <property type="match status" value="1"/>
</dbReference>
<dbReference type="PROSITE" id="PS50877">
    <property type="entry name" value="GOLOCO"/>
    <property type="match status" value="3"/>
</dbReference>
<dbReference type="Pfam" id="PF00520">
    <property type="entry name" value="Ion_trans"/>
    <property type="match status" value="1"/>
</dbReference>
<keyword evidence="12 17" id="KW-0472">Membrane</keyword>
<dbReference type="GO" id="GO:0042383">
    <property type="term" value="C:sarcolemma"/>
    <property type="evidence" value="ECO:0007669"/>
    <property type="project" value="TreeGrafter"/>
</dbReference>
<feature type="compositionally biased region" description="Polar residues" evidence="16">
    <location>
        <begin position="374"/>
        <end position="385"/>
    </location>
</feature>
<dbReference type="InterPro" id="IPR003109">
    <property type="entry name" value="GoLoco_motif"/>
</dbReference>
<dbReference type="WBParaSite" id="maker-E.canG7_contigs_5531-snap-gene-0.52-mRNA-1">
    <property type="protein sequence ID" value="maker-E.canG7_contigs_5531-snap-gene-0.52-mRNA-1"/>
    <property type="gene ID" value="EcG7_01671"/>
</dbReference>
<dbReference type="CDD" id="cd12877">
    <property type="entry name" value="SPRY1_RyR"/>
    <property type="match status" value="1"/>
</dbReference>
<evidence type="ECO:0000256" key="3">
    <source>
        <dbReference type="ARBA" id="ARBA00022448"/>
    </source>
</evidence>
<evidence type="ECO:0000256" key="16">
    <source>
        <dbReference type="SAM" id="MobiDB-lite"/>
    </source>
</evidence>
<dbReference type="InterPro" id="IPR016093">
    <property type="entry name" value="MIR_motif"/>
</dbReference>
<feature type="region of interest" description="Disordered" evidence="16">
    <location>
        <begin position="5733"/>
        <end position="5781"/>
    </location>
</feature>
<dbReference type="InterPro" id="IPR013320">
    <property type="entry name" value="ConA-like_dom_sf"/>
</dbReference>
<feature type="region of interest" description="Disordered" evidence="16">
    <location>
        <begin position="5675"/>
        <end position="5700"/>
    </location>
</feature>
<dbReference type="GO" id="GO:0006874">
    <property type="term" value="P:intracellular calcium ion homeostasis"/>
    <property type="evidence" value="ECO:0007669"/>
    <property type="project" value="InterPro"/>
</dbReference>
<dbReference type="InterPro" id="IPR002048">
    <property type="entry name" value="EF_hand_dom"/>
</dbReference>
<dbReference type="InterPro" id="IPR035761">
    <property type="entry name" value="SPRY1_RyR"/>
</dbReference>
<feature type="region of interest" description="Disordered" evidence="16">
    <location>
        <begin position="3348"/>
        <end position="3437"/>
    </location>
</feature>
<evidence type="ECO:0000259" key="20">
    <source>
        <dbReference type="PROSITE" id="PS50919"/>
    </source>
</evidence>
<organism evidence="21 22">
    <name type="scientific">Echinococcus canadensis</name>
    <dbReference type="NCBI Taxonomy" id="519352"/>
    <lineage>
        <taxon>Eukaryota</taxon>
        <taxon>Metazoa</taxon>
        <taxon>Spiralia</taxon>
        <taxon>Lophotrochozoa</taxon>
        <taxon>Platyhelminthes</taxon>
        <taxon>Cestoda</taxon>
        <taxon>Eucestoda</taxon>
        <taxon>Cyclophyllidea</taxon>
        <taxon>Taeniidae</taxon>
        <taxon>Echinococcus</taxon>
        <taxon>Echinococcus canadensis group</taxon>
    </lineage>
</organism>
<dbReference type="FunFam" id="1.10.490.160:FF:000003">
    <property type="entry name" value="Ryanodine receptor, isoform E"/>
    <property type="match status" value="1"/>
</dbReference>
<keyword evidence="21" id="KW-1185">Reference proteome</keyword>
<dbReference type="GO" id="GO:0030018">
    <property type="term" value="C:Z disc"/>
    <property type="evidence" value="ECO:0007669"/>
    <property type="project" value="TreeGrafter"/>
</dbReference>
<keyword evidence="10 17" id="KW-1133">Transmembrane helix</keyword>
<evidence type="ECO:0000313" key="21">
    <source>
        <dbReference type="Proteomes" id="UP000887562"/>
    </source>
</evidence>
<dbReference type="InterPro" id="IPR003032">
    <property type="entry name" value="Ryanodine_rcpt"/>
</dbReference>
<feature type="region of interest" description="Disordered" evidence="16">
    <location>
        <begin position="209"/>
        <end position="228"/>
    </location>
</feature>
<dbReference type="InterPro" id="IPR019734">
    <property type="entry name" value="TPR_rpt"/>
</dbReference>
<evidence type="ECO:0000256" key="9">
    <source>
        <dbReference type="ARBA" id="ARBA00022951"/>
    </source>
</evidence>
<dbReference type="Gene3D" id="1.10.238.10">
    <property type="entry name" value="EF-hand"/>
    <property type="match status" value="1"/>
</dbReference>
<feature type="compositionally biased region" description="Gly residues" evidence="16">
    <location>
        <begin position="4935"/>
        <end position="4946"/>
    </location>
</feature>
<dbReference type="SMART" id="SM00390">
    <property type="entry name" value="GoLoco"/>
    <property type="match status" value="3"/>
</dbReference>
<dbReference type="Gene3D" id="2.80.10.50">
    <property type="match status" value="2"/>
</dbReference>
<dbReference type="Gene3D" id="1.25.40.10">
    <property type="entry name" value="Tetratricopeptide repeat domain"/>
    <property type="match status" value="2"/>
</dbReference>
<dbReference type="Pfam" id="PF13499">
    <property type="entry name" value="EF-hand_7"/>
    <property type="match status" value="1"/>
</dbReference>
<evidence type="ECO:0000256" key="17">
    <source>
        <dbReference type="SAM" id="Phobius"/>
    </source>
</evidence>
<feature type="region of interest" description="Disordered" evidence="16">
    <location>
        <begin position="5634"/>
        <end position="5658"/>
    </location>
</feature>
<dbReference type="InterPro" id="IPR001870">
    <property type="entry name" value="B30.2/SPRY"/>
</dbReference>
<evidence type="ECO:0000256" key="12">
    <source>
        <dbReference type="ARBA" id="ARBA00023136"/>
    </source>
</evidence>
<dbReference type="GO" id="GO:0006941">
    <property type="term" value="P:striated muscle contraction"/>
    <property type="evidence" value="ECO:0007669"/>
    <property type="project" value="TreeGrafter"/>
</dbReference>
<keyword evidence="13" id="KW-1071">Ligand-gated ion channel</keyword>
<feature type="region of interest" description="Disordered" evidence="16">
    <location>
        <begin position="2944"/>
        <end position="2967"/>
    </location>
</feature>
<dbReference type="Proteomes" id="UP000887562">
    <property type="component" value="Unplaced"/>
</dbReference>
<evidence type="ECO:0000256" key="2">
    <source>
        <dbReference type="ARBA" id="ARBA00006600"/>
    </source>
</evidence>
<dbReference type="SMART" id="SM00472">
    <property type="entry name" value="MIR"/>
    <property type="match status" value="3"/>
</dbReference>
<reference evidence="22" key="1">
    <citation type="submission" date="2022-11" db="UniProtKB">
        <authorList>
            <consortium name="WormBaseParasite"/>
        </authorList>
    </citation>
    <scope>IDENTIFICATION</scope>
</reference>
<dbReference type="Pfam" id="PF21119">
    <property type="entry name" value="RYDR_Jsol"/>
    <property type="match status" value="2"/>
</dbReference>
<dbReference type="SUPFAM" id="SSF82109">
    <property type="entry name" value="MIR domain"/>
    <property type="match status" value="2"/>
</dbReference>
<dbReference type="PANTHER" id="PTHR46399">
    <property type="entry name" value="B30.2/SPRY DOMAIN-CONTAINING PROTEIN"/>
    <property type="match status" value="1"/>
</dbReference>
<dbReference type="InterPro" id="IPR043136">
    <property type="entry name" value="B30.2/SPRY_sf"/>
</dbReference>
<dbReference type="InterPro" id="IPR015925">
    <property type="entry name" value="Ryanodine_IP3_receptor"/>
</dbReference>
<accession>A0A915EYX6</accession>
<feature type="region of interest" description="Disordered" evidence="16">
    <location>
        <begin position="574"/>
        <end position="661"/>
    </location>
</feature>
<evidence type="ECO:0000259" key="18">
    <source>
        <dbReference type="PROSITE" id="PS50188"/>
    </source>
</evidence>